<organism evidence="3">
    <name type="scientific">mine drainage metagenome</name>
    <dbReference type="NCBI Taxonomy" id="410659"/>
    <lineage>
        <taxon>unclassified sequences</taxon>
        <taxon>metagenomes</taxon>
        <taxon>ecological metagenomes</taxon>
    </lineage>
</organism>
<gene>
    <name evidence="3" type="ORF">GALL_110350</name>
</gene>
<reference evidence="3" key="1">
    <citation type="submission" date="2016-10" db="EMBL/GenBank/DDBJ databases">
        <title>Sequence of Gallionella enrichment culture.</title>
        <authorList>
            <person name="Poehlein A."/>
            <person name="Muehling M."/>
            <person name="Daniel R."/>
        </authorList>
    </citation>
    <scope>NUCLEOTIDE SEQUENCE</scope>
</reference>
<dbReference type="EMBL" id="MLJW01000041">
    <property type="protein sequence ID" value="OIR06787.1"/>
    <property type="molecule type" value="Genomic_DNA"/>
</dbReference>
<comment type="caution">
    <text evidence="3">The sequence shown here is derived from an EMBL/GenBank/DDBJ whole genome shotgun (WGS) entry which is preliminary data.</text>
</comment>
<proteinExistence type="predicted"/>
<evidence type="ECO:0000256" key="1">
    <source>
        <dbReference type="SAM" id="Phobius"/>
    </source>
</evidence>
<feature type="transmembrane region" description="Helical" evidence="1">
    <location>
        <begin position="105"/>
        <end position="123"/>
    </location>
</feature>
<keyword evidence="1" id="KW-1133">Transmembrane helix</keyword>
<dbReference type="AlphaFoldDB" id="A0A1J5SFU4"/>
<feature type="domain" description="Zinc finger/thioredoxin putative" evidence="2">
    <location>
        <begin position="1"/>
        <end position="37"/>
    </location>
</feature>
<dbReference type="Pfam" id="PF11906">
    <property type="entry name" value="DUF3426"/>
    <property type="match status" value="1"/>
</dbReference>
<keyword evidence="1" id="KW-0812">Transmembrane</keyword>
<protein>
    <recommendedName>
        <fullName evidence="2">Zinc finger/thioredoxin putative domain-containing protein</fullName>
    </recommendedName>
</protein>
<dbReference type="InterPro" id="IPR021834">
    <property type="entry name" value="DUF3426"/>
</dbReference>
<dbReference type="NCBIfam" id="TIGR02098">
    <property type="entry name" value="MJ0042_CXXC"/>
    <property type="match status" value="1"/>
</dbReference>
<name>A0A1J5SFU4_9ZZZZ</name>
<keyword evidence="1" id="KW-0472">Membrane</keyword>
<accession>A0A1J5SFU4</accession>
<dbReference type="InterPro" id="IPR011723">
    <property type="entry name" value="Znf/thioredoxin_put"/>
</dbReference>
<sequence>MLTRCPACGTVFRVAASQLKAKQGKVRCGRCRQGFDALAMLLDQESPAATAEGQIEPLPTTSLEAAAAEELSAPESSPAGTIEIPTWPLPEVEATAKDHGRRSSIWAVASLVALLLLLLQAVMQFRTELSVLFPETKPALRRACALLGCELALPAKADFLGIESSDMHPGPAGQITLAATLKNRAPFVQAYPDLELSLTDTADQPLLRKVLAPNEYLPKGTDVASGFAAEGKVALNLTLQAGVAGAVGYRIYLFYP</sequence>
<evidence type="ECO:0000259" key="2">
    <source>
        <dbReference type="Pfam" id="PF13719"/>
    </source>
</evidence>
<dbReference type="Pfam" id="PF13719">
    <property type="entry name" value="Zn_ribbon_5"/>
    <property type="match status" value="1"/>
</dbReference>
<evidence type="ECO:0000313" key="3">
    <source>
        <dbReference type="EMBL" id="OIR06787.1"/>
    </source>
</evidence>